<dbReference type="PANTHER" id="PTHR24113">
    <property type="entry name" value="RAN GTPASE-ACTIVATING PROTEIN 1"/>
    <property type="match status" value="1"/>
</dbReference>
<sequence>MAAPVSTRNAPLPSNPATADTGTPRGPNPSGELAYTPTRSSAGVASSPLGGLASLRLGPAATSPSSGPRILPPAAHDDPRAAALPRATHLQIHDRRALSGLRDHPHLESVHLKGDFTLADLKALPTTLRHLDLSECTGSAKSFRAIAYLAGLPLESLNVAGAEIGDGGARLLAANPSLKSLNAASGGISASGARMLAESPTLESLDLTQNAIGDAGAKALAGSRSLRHLAVRNGLVTDVGTRALALNPALVSLDLGNLVTETGNQVEQDGYDKTANNITAQGAWALAQNRSLKSLSVQGNDLCGDDGVRALARNPTLTSLNVAFTNMTSASAKALADNPVLTSLSVRWNYGLDDAGVMELARSRSLTSLDARDTGMSARGALALAANARISVWHDHANPVRAPLGEPALSGLAGDPGQASRTAPGGAIWSSAAQARHDSAEAPANSAMTASTLEGFALIDPFFNRVARESGLNIQAPQEMPWTRLRPSASEANHGNAGAHGVSAEGLASSRMAASIREGLGLIDQYVDRMGREYGLPVRAPAAQPDSAAPEATQPTLPADVWQTIAAQADPRVRRTLSTVSKPLRDAALAATKHLTVWDKAAFSRLRNYPALESLSFHGPLSLEDLRALPPSVRHLDLSGCTGSAVSEAGLAYLARLPLASLDLSDTGIGNRGAQALAASASLTSLNLSGNGIGTAGAEALGRNTVLTALDISANPIRNAGAQALAGSRSLTSLELRSIGIENSGIEALAANTVLRSLDISGNDLGDQSAAALAANRTLTSLKANDCGLTNDMAQQLARIRSLRTLEVGSNSIGDAGVLTIARNASLRSLNLSRNPITPQGLYPLALSRTLKSLDVSRIGCGDRGALLLSGNRALTSLKLGFNRISSEGARRLAANRTLVSLDLRGNTIDVATARALANAEPLASLNVSDCRLDDAVACALAESRTLTSLDVSWNRLSHRAARALADNPVLASLDISHNDIGPEGAQALADSASLTFLDARANRIGEAGARRLEANTRMRGTPQNPHFLAQDVPE</sequence>
<dbReference type="InterPro" id="IPR001611">
    <property type="entry name" value="Leu-rich_rpt"/>
</dbReference>
<keyword evidence="3" id="KW-0677">Repeat</keyword>
<organism evidence="6">
    <name type="scientific">Ralstonia solanacearum</name>
    <name type="common">Pseudomonas solanacearum</name>
    <dbReference type="NCBI Taxonomy" id="305"/>
    <lineage>
        <taxon>Bacteria</taxon>
        <taxon>Pseudomonadati</taxon>
        <taxon>Pseudomonadota</taxon>
        <taxon>Betaproteobacteria</taxon>
        <taxon>Burkholderiales</taxon>
        <taxon>Burkholderiaceae</taxon>
        <taxon>Ralstonia</taxon>
        <taxon>Ralstonia solanacearum species complex</taxon>
    </lineage>
</organism>
<dbReference type="Gene3D" id="3.80.10.10">
    <property type="entry name" value="Ribonuclease Inhibitor"/>
    <property type="match status" value="4"/>
</dbReference>
<dbReference type="EMBL" id="LN899824">
    <property type="protein sequence ID" value="CUV28077.1"/>
    <property type="molecule type" value="Genomic_DNA"/>
</dbReference>
<dbReference type="AlphaFoldDB" id="A0A0S4V0D4"/>
<protein>
    <recommendedName>
        <fullName evidence="7">GALA protein</fullName>
    </recommendedName>
</protein>
<dbReference type="InterPro" id="IPR006553">
    <property type="entry name" value="Leu-rich_rpt_Cys-con_subtyp"/>
</dbReference>
<dbReference type="GO" id="GO:0031267">
    <property type="term" value="F:small GTPase binding"/>
    <property type="evidence" value="ECO:0007669"/>
    <property type="project" value="TreeGrafter"/>
</dbReference>
<dbReference type="Pfam" id="PF13516">
    <property type="entry name" value="LRR_6"/>
    <property type="match status" value="16"/>
</dbReference>
<evidence type="ECO:0000256" key="4">
    <source>
        <dbReference type="SAM" id="MobiDB-lite"/>
    </source>
</evidence>
<evidence type="ECO:0008006" key="7">
    <source>
        <dbReference type="Google" id="ProtNLM"/>
    </source>
</evidence>
<evidence type="ECO:0000313" key="5">
    <source>
        <dbReference type="EMBL" id="CUV20328.1"/>
    </source>
</evidence>
<evidence type="ECO:0000256" key="2">
    <source>
        <dbReference type="ARBA" id="ARBA00022614"/>
    </source>
</evidence>
<dbReference type="SMART" id="SM00368">
    <property type="entry name" value="LRR_RI"/>
    <property type="match status" value="10"/>
</dbReference>
<gene>
    <name evidence="5" type="ORF">PSS4_v1_1430011</name>
    <name evidence="6" type="ORF">RUN1985_v1_160074</name>
</gene>
<accession>A0A0S4V0D4</accession>
<proteinExistence type="predicted"/>
<keyword evidence="2" id="KW-0433">Leucine-rich repeat</keyword>
<evidence type="ECO:0000256" key="3">
    <source>
        <dbReference type="ARBA" id="ARBA00022737"/>
    </source>
</evidence>
<evidence type="ECO:0000313" key="6">
    <source>
        <dbReference type="EMBL" id="CUV28077.1"/>
    </source>
</evidence>
<dbReference type="SUPFAM" id="SSF52047">
    <property type="entry name" value="RNI-like"/>
    <property type="match status" value="3"/>
</dbReference>
<name>A0A0S4V0D4_RALSL</name>
<dbReference type="SMART" id="SM00367">
    <property type="entry name" value="LRR_CC"/>
    <property type="match status" value="8"/>
</dbReference>
<dbReference type="InterPro" id="IPR027038">
    <property type="entry name" value="RanGap"/>
</dbReference>
<keyword evidence="1" id="KW-0343">GTPase activation</keyword>
<dbReference type="GO" id="GO:0048471">
    <property type="term" value="C:perinuclear region of cytoplasm"/>
    <property type="evidence" value="ECO:0007669"/>
    <property type="project" value="TreeGrafter"/>
</dbReference>
<dbReference type="EMBL" id="LN899821">
    <property type="protein sequence ID" value="CUV20328.1"/>
    <property type="molecule type" value="Genomic_DNA"/>
</dbReference>
<dbReference type="PANTHER" id="PTHR24113:SF12">
    <property type="entry name" value="RAN GTPASE-ACTIVATING PROTEIN 1"/>
    <property type="match status" value="1"/>
</dbReference>
<reference evidence="6" key="1">
    <citation type="submission" date="2015-10" db="EMBL/GenBank/DDBJ databases">
        <authorList>
            <person name="Gilbert D.G."/>
        </authorList>
    </citation>
    <scope>NUCLEOTIDE SEQUENCE</scope>
    <source>
        <strain evidence="6">Phyl III-seqv23</strain>
    </source>
</reference>
<dbReference type="GO" id="GO:0005829">
    <property type="term" value="C:cytosol"/>
    <property type="evidence" value="ECO:0007669"/>
    <property type="project" value="TreeGrafter"/>
</dbReference>
<dbReference type="InterPro" id="IPR032675">
    <property type="entry name" value="LRR_dom_sf"/>
</dbReference>
<dbReference type="GO" id="GO:0005096">
    <property type="term" value="F:GTPase activator activity"/>
    <property type="evidence" value="ECO:0007669"/>
    <property type="project" value="UniProtKB-KW"/>
</dbReference>
<dbReference type="GO" id="GO:0006913">
    <property type="term" value="P:nucleocytoplasmic transport"/>
    <property type="evidence" value="ECO:0007669"/>
    <property type="project" value="TreeGrafter"/>
</dbReference>
<feature type="region of interest" description="Disordered" evidence="4">
    <location>
        <begin position="1"/>
        <end position="78"/>
    </location>
</feature>
<evidence type="ECO:0000256" key="1">
    <source>
        <dbReference type="ARBA" id="ARBA00022468"/>
    </source>
</evidence>